<evidence type="ECO:0000313" key="19">
    <source>
        <dbReference type="Proteomes" id="UP000823894"/>
    </source>
</evidence>
<evidence type="ECO:0000256" key="4">
    <source>
        <dbReference type="ARBA" id="ARBA00022763"/>
    </source>
</evidence>
<dbReference type="AlphaFoldDB" id="A0A9D2SYF2"/>
<accession>A0A9D2SYF2</accession>
<dbReference type="Gene3D" id="2.40.50.140">
    <property type="entry name" value="Nucleic acid-binding proteins"/>
    <property type="match status" value="1"/>
</dbReference>
<dbReference type="EMBL" id="DWWK01000094">
    <property type="protein sequence ID" value="HJC38716.1"/>
    <property type="molecule type" value="Genomic_DNA"/>
</dbReference>
<dbReference type="PROSITE" id="PS51192">
    <property type="entry name" value="HELICASE_ATP_BIND_1"/>
    <property type="match status" value="1"/>
</dbReference>
<keyword evidence="8" id="KW-0238">DNA-binding</keyword>
<evidence type="ECO:0000256" key="13">
    <source>
        <dbReference type="ARBA" id="ARBA00034808"/>
    </source>
</evidence>
<dbReference type="InterPro" id="IPR014001">
    <property type="entry name" value="Helicase_ATP-bd"/>
</dbReference>
<dbReference type="GO" id="GO:0006281">
    <property type="term" value="P:DNA repair"/>
    <property type="evidence" value="ECO:0007669"/>
    <property type="project" value="UniProtKB-UniRule"/>
</dbReference>
<evidence type="ECO:0000256" key="9">
    <source>
        <dbReference type="ARBA" id="ARBA00023172"/>
    </source>
</evidence>
<name>A0A9D2SYF2_9FIRM</name>
<keyword evidence="5 15" id="KW-0378">Hydrolase</keyword>
<dbReference type="SUPFAM" id="SSF50249">
    <property type="entry name" value="Nucleic acid-binding proteins"/>
    <property type="match status" value="1"/>
</dbReference>
<evidence type="ECO:0000313" key="18">
    <source>
        <dbReference type="EMBL" id="HJC38716.1"/>
    </source>
</evidence>
<protein>
    <recommendedName>
        <fullName evidence="2 15">ATP-dependent DNA helicase RecG</fullName>
        <ecNumber evidence="13 15">5.6.2.4</ecNumber>
    </recommendedName>
</protein>
<comment type="catalytic activity">
    <reaction evidence="14 15">
        <text>ATP + H2O = ADP + phosphate + H(+)</text>
        <dbReference type="Rhea" id="RHEA:13065"/>
        <dbReference type="ChEBI" id="CHEBI:15377"/>
        <dbReference type="ChEBI" id="CHEBI:15378"/>
        <dbReference type="ChEBI" id="CHEBI:30616"/>
        <dbReference type="ChEBI" id="CHEBI:43474"/>
        <dbReference type="ChEBI" id="CHEBI:456216"/>
        <dbReference type="EC" id="5.6.2.4"/>
    </reaction>
</comment>
<evidence type="ECO:0000256" key="14">
    <source>
        <dbReference type="ARBA" id="ARBA00048988"/>
    </source>
</evidence>
<keyword evidence="7 15" id="KW-0067">ATP-binding</keyword>
<evidence type="ECO:0000256" key="11">
    <source>
        <dbReference type="ARBA" id="ARBA00023235"/>
    </source>
</evidence>
<evidence type="ECO:0000256" key="3">
    <source>
        <dbReference type="ARBA" id="ARBA00022741"/>
    </source>
</evidence>
<gene>
    <name evidence="18" type="primary">recG</name>
    <name evidence="18" type="ORF">H9757_06610</name>
</gene>
<dbReference type="GO" id="GO:0003677">
    <property type="term" value="F:DNA binding"/>
    <property type="evidence" value="ECO:0007669"/>
    <property type="project" value="UniProtKB-KW"/>
</dbReference>
<evidence type="ECO:0000256" key="15">
    <source>
        <dbReference type="RuleBase" id="RU363016"/>
    </source>
</evidence>
<dbReference type="Proteomes" id="UP000823894">
    <property type="component" value="Unassembled WGS sequence"/>
</dbReference>
<reference evidence="18" key="2">
    <citation type="submission" date="2021-04" db="EMBL/GenBank/DDBJ databases">
        <authorList>
            <person name="Gilroy R."/>
        </authorList>
    </citation>
    <scope>NUCLEOTIDE SEQUENCE</scope>
    <source>
        <strain evidence="18">ChiGjej1B1-1692</strain>
    </source>
</reference>
<comment type="caution">
    <text evidence="18">The sequence shown here is derived from an EMBL/GenBank/DDBJ whole genome shotgun (WGS) entry which is preliminary data.</text>
</comment>
<evidence type="ECO:0000256" key="1">
    <source>
        <dbReference type="ARBA" id="ARBA00007504"/>
    </source>
</evidence>
<evidence type="ECO:0000259" key="17">
    <source>
        <dbReference type="PROSITE" id="PS51194"/>
    </source>
</evidence>
<dbReference type="PANTHER" id="PTHR47964">
    <property type="entry name" value="ATP-DEPENDENT DNA HELICASE HOMOLOG RECG, CHLOROPLASTIC"/>
    <property type="match status" value="1"/>
</dbReference>
<keyword evidence="4 15" id="KW-0227">DNA damage</keyword>
<comment type="function">
    <text evidence="15">Plays a critical role in recombination and DNA repair. Helps process Holliday junction intermediates to mature products by catalyzing branch migration. Has replication fork regression activity, unwinds stalled or blocked replication forks to make a HJ that can be resolved. Has a DNA unwinding activity characteristic of a DNA helicase with 3'-5' polarity.</text>
</comment>
<dbReference type="Pfam" id="PF00270">
    <property type="entry name" value="DEAD"/>
    <property type="match status" value="1"/>
</dbReference>
<dbReference type="Pfam" id="PF19833">
    <property type="entry name" value="RecG_dom3_C"/>
    <property type="match status" value="1"/>
</dbReference>
<organism evidence="18 19">
    <name type="scientific">Candidatus Mediterraneibacter faecigallinarum</name>
    <dbReference type="NCBI Taxonomy" id="2838669"/>
    <lineage>
        <taxon>Bacteria</taxon>
        <taxon>Bacillati</taxon>
        <taxon>Bacillota</taxon>
        <taxon>Clostridia</taxon>
        <taxon>Lachnospirales</taxon>
        <taxon>Lachnospiraceae</taxon>
        <taxon>Mediterraneibacter</taxon>
    </lineage>
</organism>
<dbReference type="SMART" id="SM00490">
    <property type="entry name" value="HELICc"/>
    <property type="match status" value="1"/>
</dbReference>
<evidence type="ECO:0000256" key="8">
    <source>
        <dbReference type="ARBA" id="ARBA00023125"/>
    </source>
</evidence>
<proteinExistence type="inferred from homology"/>
<dbReference type="InterPro" id="IPR033454">
    <property type="entry name" value="RecG_wedge"/>
</dbReference>
<dbReference type="SUPFAM" id="SSF52540">
    <property type="entry name" value="P-loop containing nucleoside triphosphate hydrolases"/>
    <property type="match status" value="2"/>
</dbReference>
<dbReference type="InterPro" id="IPR027417">
    <property type="entry name" value="P-loop_NTPase"/>
</dbReference>
<evidence type="ECO:0000256" key="7">
    <source>
        <dbReference type="ARBA" id="ARBA00022840"/>
    </source>
</evidence>
<dbReference type="InterPro" id="IPR045562">
    <property type="entry name" value="RecG_dom3_C"/>
</dbReference>
<dbReference type="CDD" id="cd04488">
    <property type="entry name" value="RecG_wedge_OBF"/>
    <property type="match status" value="1"/>
</dbReference>
<evidence type="ECO:0000259" key="16">
    <source>
        <dbReference type="PROSITE" id="PS51192"/>
    </source>
</evidence>
<reference evidence="18" key="1">
    <citation type="journal article" date="2021" name="PeerJ">
        <title>Extensive microbial diversity within the chicken gut microbiome revealed by metagenomics and culture.</title>
        <authorList>
            <person name="Gilroy R."/>
            <person name="Ravi A."/>
            <person name="Getino M."/>
            <person name="Pursley I."/>
            <person name="Horton D.L."/>
            <person name="Alikhan N.F."/>
            <person name="Baker D."/>
            <person name="Gharbi K."/>
            <person name="Hall N."/>
            <person name="Watson M."/>
            <person name="Adriaenssens E.M."/>
            <person name="Foster-Nyarko E."/>
            <person name="Jarju S."/>
            <person name="Secka A."/>
            <person name="Antonio M."/>
            <person name="Oren A."/>
            <person name="Chaudhuri R.R."/>
            <person name="La Ragione R."/>
            <person name="Hildebrand F."/>
            <person name="Pallen M.J."/>
        </authorList>
    </citation>
    <scope>NUCLEOTIDE SEQUENCE</scope>
    <source>
        <strain evidence="18">ChiGjej1B1-1692</strain>
    </source>
</reference>
<comment type="similarity">
    <text evidence="1 15">Belongs to the helicase family. RecG subfamily.</text>
</comment>
<dbReference type="GO" id="GO:0043138">
    <property type="term" value="F:3'-5' DNA helicase activity"/>
    <property type="evidence" value="ECO:0007669"/>
    <property type="project" value="UniProtKB-EC"/>
</dbReference>
<dbReference type="NCBIfam" id="NF008168">
    <property type="entry name" value="PRK10917.2-2"/>
    <property type="match status" value="1"/>
</dbReference>
<dbReference type="GO" id="GO:0016787">
    <property type="term" value="F:hydrolase activity"/>
    <property type="evidence" value="ECO:0007669"/>
    <property type="project" value="UniProtKB-KW"/>
</dbReference>
<comment type="catalytic activity">
    <reaction evidence="12 15">
        <text>Couples ATP hydrolysis with the unwinding of duplex DNA by translocating in the 3'-5' direction.</text>
        <dbReference type="EC" id="5.6.2.4"/>
    </reaction>
</comment>
<keyword evidence="11" id="KW-0413">Isomerase</keyword>
<keyword evidence="6 15" id="KW-0347">Helicase</keyword>
<dbReference type="InterPro" id="IPR047112">
    <property type="entry name" value="RecG/Mfd"/>
</dbReference>
<dbReference type="InterPro" id="IPR012340">
    <property type="entry name" value="NA-bd_OB-fold"/>
</dbReference>
<evidence type="ECO:0000256" key="5">
    <source>
        <dbReference type="ARBA" id="ARBA00022801"/>
    </source>
</evidence>
<sequence length="686" mass="76905">MNERSKIGELKGIGEKTEKLFEKIGVRTVGDLIRYYPRSYEIFEDPVPIGEACEGRTCTVTGAVFGRIQVSGNRNMQVTTLYLKDLTGTLKVIWFRMPFLRNTLGKGGTLTLRGRIVRRRDGLVMEHPDIYYPSSKYEEKRNTMQPVYGLTAGLSNNAVIKAVHQALDHMNAGQDILPEGLVRKYGFIPYEDAVVKMHFPDGKEEFAEARRRFVFEEFLVFVLSLRRLRDEENRAENRFVLRDQPEIGRFLESLPYSLTGAQMRVWNEIKQDMQGGHVMSRLVQGDVGSGKTVIAFLALLLAGLNGCQGALMAPTEVLARQHFENISGMLDEYGLPLKAELLTGSMTAKQKREAYGRIESGEVSIIIGTHALIQEKAVYKNLALVVTDEQHRFGVKQREALAGKGNTPHILVMSATPIPRTLAIILYGDLDISVIDELPKNRLPIKNCVVDTGYRKTAYEFMRKQVAAGRQCYVICPMVEESEALDAENVLDYSRMLAEVLGGQVSVGCLHGRMKQQEKDEIMEAFGKNEIQILVSTTVIEVGIDVPNATVIMIENAERFGLAQLHQLRGRVGRGKYQSYCIFMTASKAKETKERLDILNHSNDGFFIAGEDLRLRGPGDLFGIRQSGIMNFRLGDVFQDSVILRQAAEAAGGILREDPELRSPENRKLSAALERYITDQNLEATL</sequence>
<keyword evidence="3 15" id="KW-0547">Nucleotide-binding</keyword>
<dbReference type="Pfam" id="PF00271">
    <property type="entry name" value="Helicase_C"/>
    <property type="match status" value="1"/>
</dbReference>
<keyword evidence="9 15" id="KW-0233">DNA recombination</keyword>
<dbReference type="InterPro" id="IPR004609">
    <property type="entry name" value="ATP-dep_DNA_helicase_RecG"/>
</dbReference>
<evidence type="ECO:0000256" key="12">
    <source>
        <dbReference type="ARBA" id="ARBA00034617"/>
    </source>
</evidence>
<dbReference type="EC" id="5.6.2.4" evidence="13 15"/>
<dbReference type="PROSITE" id="PS51194">
    <property type="entry name" value="HELICASE_CTER"/>
    <property type="match status" value="1"/>
</dbReference>
<dbReference type="PANTHER" id="PTHR47964:SF1">
    <property type="entry name" value="ATP-DEPENDENT DNA HELICASE HOMOLOG RECG, CHLOROPLASTIC"/>
    <property type="match status" value="1"/>
</dbReference>
<evidence type="ECO:0000256" key="2">
    <source>
        <dbReference type="ARBA" id="ARBA00017846"/>
    </source>
</evidence>
<dbReference type="NCBIfam" id="TIGR00643">
    <property type="entry name" value="recG"/>
    <property type="match status" value="1"/>
</dbReference>
<dbReference type="SMART" id="SM00487">
    <property type="entry name" value="DEXDc"/>
    <property type="match status" value="1"/>
</dbReference>
<feature type="domain" description="Helicase C-terminal" evidence="17">
    <location>
        <begin position="454"/>
        <end position="614"/>
    </location>
</feature>
<evidence type="ECO:0000256" key="10">
    <source>
        <dbReference type="ARBA" id="ARBA00023204"/>
    </source>
</evidence>
<dbReference type="GO" id="GO:0005524">
    <property type="term" value="F:ATP binding"/>
    <property type="evidence" value="ECO:0007669"/>
    <property type="project" value="UniProtKB-KW"/>
</dbReference>
<dbReference type="Gene3D" id="3.40.50.300">
    <property type="entry name" value="P-loop containing nucleotide triphosphate hydrolases"/>
    <property type="match status" value="2"/>
</dbReference>
<dbReference type="CDD" id="cd17992">
    <property type="entry name" value="DEXHc_RecG"/>
    <property type="match status" value="1"/>
</dbReference>
<keyword evidence="10 15" id="KW-0234">DNA repair</keyword>
<dbReference type="InterPro" id="IPR011545">
    <property type="entry name" value="DEAD/DEAH_box_helicase_dom"/>
</dbReference>
<feature type="domain" description="Helicase ATP-binding" evidence="16">
    <location>
        <begin position="272"/>
        <end position="435"/>
    </location>
</feature>
<dbReference type="Pfam" id="PF17191">
    <property type="entry name" value="RecG_wedge"/>
    <property type="match status" value="1"/>
</dbReference>
<dbReference type="GO" id="GO:0006310">
    <property type="term" value="P:DNA recombination"/>
    <property type="evidence" value="ECO:0007669"/>
    <property type="project" value="UniProtKB-UniRule"/>
</dbReference>
<dbReference type="NCBIfam" id="NF008165">
    <property type="entry name" value="PRK10917.1-3"/>
    <property type="match status" value="1"/>
</dbReference>
<dbReference type="InterPro" id="IPR001650">
    <property type="entry name" value="Helicase_C-like"/>
</dbReference>
<evidence type="ECO:0000256" key="6">
    <source>
        <dbReference type="ARBA" id="ARBA00022806"/>
    </source>
</evidence>